<dbReference type="EMBL" id="CP109617">
    <property type="protein sequence ID" value="WED55650.1"/>
    <property type="molecule type" value="Genomic_DNA"/>
</dbReference>
<evidence type="ECO:0000256" key="2">
    <source>
        <dbReference type="ARBA" id="ARBA00023315"/>
    </source>
</evidence>
<organism evidence="5 6">
    <name type="scientific">Exiguobacterium profundum</name>
    <dbReference type="NCBI Taxonomy" id="307643"/>
    <lineage>
        <taxon>Bacteria</taxon>
        <taxon>Bacillati</taxon>
        <taxon>Bacillota</taxon>
        <taxon>Bacilli</taxon>
        <taxon>Bacillales</taxon>
        <taxon>Bacillales Family XII. Incertae Sedis</taxon>
        <taxon>Exiguobacterium</taxon>
    </lineage>
</organism>
<dbReference type="PANTHER" id="PTHR43792">
    <property type="entry name" value="GNAT FAMILY, PUTATIVE (AFU_ORTHOLOGUE AFUA_3G00765)-RELATED-RELATED"/>
    <property type="match status" value="1"/>
</dbReference>
<evidence type="ECO:0000256" key="3">
    <source>
        <dbReference type="ARBA" id="ARBA00038502"/>
    </source>
</evidence>
<dbReference type="SUPFAM" id="SSF55729">
    <property type="entry name" value="Acyl-CoA N-acyltransferases (Nat)"/>
    <property type="match status" value="1"/>
</dbReference>
<dbReference type="Proteomes" id="UP001219957">
    <property type="component" value="Chromosome"/>
</dbReference>
<evidence type="ECO:0000313" key="6">
    <source>
        <dbReference type="Proteomes" id="UP001219957"/>
    </source>
</evidence>
<keyword evidence="2" id="KW-0012">Acyltransferase</keyword>
<evidence type="ECO:0000313" key="5">
    <source>
        <dbReference type="EMBL" id="WED55650.1"/>
    </source>
</evidence>
<accession>A0ABY8B0R0</accession>
<gene>
    <name evidence="5" type="ORF">OE059_02005</name>
</gene>
<sequence length="186" mass="21908">MNRFTHQRKTNRIIVRPLEKQDYDAWLSGFTNRRISQHVYDPGKLDMSDCTSVWFDQLVDNHQALALEDEAHVFAVFRLDDGIHLGMVDFSTLARDAFQWGRVGYTIHNQHWGQGYGKEAVDLAMRIAFDDLNFQRIEAHINLDNKASIRLAERVGMSYECTREGFIFENEDWVDHLVYVKTKRRR</sequence>
<comment type="similarity">
    <text evidence="3">Belongs to the acetyltransferase family. RimJ subfamily.</text>
</comment>
<feature type="domain" description="N-acetyltransferase" evidence="4">
    <location>
        <begin position="37"/>
        <end position="184"/>
    </location>
</feature>
<evidence type="ECO:0000256" key="1">
    <source>
        <dbReference type="ARBA" id="ARBA00022679"/>
    </source>
</evidence>
<reference evidence="5 6" key="1">
    <citation type="submission" date="2022-10" db="EMBL/GenBank/DDBJ databases">
        <title>Complete genome sequence of Exiguobacterium profundum TSS-3 isolated from an extremely saline-alkaline spring located in Ixtapa, Chiapas-Mexico.</title>
        <authorList>
            <person name="Rincon-Rosales R."/>
            <person name="Rogel M.A."/>
            <person name="Rincon-Molina C.I."/>
            <person name="Guerrero G."/>
            <person name="Manzano-Gomez L.A."/>
            <person name="Lopez-Lopez A."/>
            <person name="Rincon Molina F.A."/>
            <person name="Martinez-Romero E."/>
        </authorList>
    </citation>
    <scope>NUCLEOTIDE SEQUENCE [LARGE SCALE GENOMIC DNA]</scope>
    <source>
        <strain evidence="5 6">TSS-3</strain>
    </source>
</reference>
<dbReference type="RefSeq" id="WP_078147693.1">
    <property type="nucleotide sequence ID" value="NZ_CP109617.1"/>
</dbReference>
<protein>
    <submittedName>
        <fullName evidence="5">GNAT family N-acetyltransferase</fullName>
    </submittedName>
</protein>
<evidence type="ECO:0000259" key="4">
    <source>
        <dbReference type="PROSITE" id="PS51186"/>
    </source>
</evidence>
<dbReference type="PANTHER" id="PTHR43792:SF8">
    <property type="entry name" value="[RIBOSOMAL PROTEIN US5]-ALANINE N-ACETYLTRANSFERASE"/>
    <property type="match status" value="1"/>
</dbReference>
<keyword evidence="1" id="KW-0808">Transferase</keyword>
<dbReference type="InterPro" id="IPR000182">
    <property type="entry name" value="GNAT_dom"/>
</dbReference>
<proteinExistence type="inferred from homology"/>
<dbReference type="InterPro" id="IPR051531">
    <property type="entry name" value="N-acetyltransferase"/>
</dbReference>
<dbReference type="Pfam" id="PF13302">
    <property type="entry name" value="Acetyltransf_3"/>
    <property type="match status" value="1"/>
</dbReference>
<name>A0ABY8B0R0_9BACL</name>
<dbReference type="InterPro" id="IPR016181">
    <property type="entry name" value="Acyl_CoA_acyltransferase"/>
</dbReference>
<keyword evidence="6" id="KW-1185">Reference proteome</keyword>
<dbReference type="Gene3D" id="3.40.630.30">
    <property type="match status" value="1"/>
</dbReference>
<dbReference type="PROSITE" id="PS51186">
    <property type="entry name" value="GNAT"/>
    <property type="match status" value="1"/>
</dbReference>